<keyword evidence="5" id="KW-1185">Reference proteome</keyword>
<feature type="compositionally biased region" description="Polar residues" evidence="1">
    <location>
        <begin position="279"/>
        <end position="290"/>
    </location>
</feature>
<dbReference type="EMBL" id="RXIC02000019">
    <property type="protein sequence ID" value="KAB1225079.1"/>
    <property type="molecule type" value="Genomic_DNA"/>
</dbReference>
<feature type="region of interest" description="Disordered" evidence="1">
    <location>
        <begin position="256"/>
        <end position="322"/>
    </location>
</feature>
<feature type="compositionally biased region" description="Low complexity" evidence="1">
    <location>
        <begin position="298"/>
        <end position="312"/>
    </location>
</feature>
<name>A0A6A1WIB1_9ROSI</name>
<dbReference type="PANTHER" id="PTHR31170:SF9">
    <property type="entry name" value="PROTEIN, PUTATIVE (DUF247)-RELATED"/>
    <property type="match status" value="1"/>
</dbReference>
<keyword evidence="2" id="KW-0812">Transmembrane</keyword>
<dbReference type="EMBL" id="RXIC02000019">
    <property type="protein sequence ID" value="KAB1225086.1"/>
    <property type="molecule type" value="Genomic_DNA"/>
</dbReference>
<dbReference type="Pfam" id="PF03140">
    <property type="entry name" value="DUF247"/>
    <property type="match status" value="1"/>
</dbReference>
<proteinExistence type="predicted"/>
<dbReference type="InterPro" id="IPR004158">
    <property type="entry name" value="DUF247_pln"/>
</dbReference>
<evidence type="ECO:0000313" key="3">
    <source>
        <dbReference type="EMBL" id="KAB1225079.1"/>
    </source>
</evidence>
<comment type="caution">
    <text evidence="3">The sequence shown here is derived from an EMBL/GenBank/DDBJ whole genome shotgun (WGS) entry which is preliminary data.</text>
</comment>
<evidence type="ECO:0000256" key="1">
    <source>
        <dbReference type="SAM" id="MobiDB-lite"/>
    </source>
</evidence>
<evidence type="ECO:0000256" key="2">
    <source>
        <dbReference type="SAM" id="Phobius"/>
    </source>
</evidence>
<organism evidence="3 5">
    <name type="scientific">Morella rubra</name>
    <name type="common">Chinese bayberry</name>
    <dbReference type="NCBI Taxonomy" id="262757"/>
    <lineage>
        <taxon>Eukaryota</taxon>
        <taxon>Viridiplantae</taxon>
        <taxon>Streptophyta</taxon>
        <taxon>Embryophyta</taxon>
        <taxon>Tracheophyta</taxon>
        <taxon>Spermatophyta</taxon>
        <taxon>Magnoliopsida</taxon>
        <taxon>eudicotyledons</taxon>
        <taxon>Gunneridae</taxon>
        <taxon>Pentapetalae</taxon>
        <taxon>rosids</taxon>
        <taxon>fabids</taxon>
        <taxon>Fagales</taxon>
        <taxon>Myricaceae</taxon>
        <taxon>Morella</taxon>
    </lineage>
</organism>
<keyword evidence="2" id="KW-0472">Membrane</keyword>
<protein>
    <submittedName>
        <fullName evidence="3">Uncharacterized protein</fullName>
    </submittedName>
</protein>
<reference evidence="3" key="1">
    <citation type="submission" date="2018-07" db="EMBL/GenBank/DDBJ databases">
        <authorList>
            <person name="Gao Z.-S."/>
            <person name="Jia H.-M."/>
            <person name="Jia H.-J."/>
            <person name="Cai Q.-L."/>
            <person name="Wang Y."/>
            <person name="Zhao H.-B."/>
        </authorList>
    </citation>
    <scope>NUCLEOTIDE SEQUENCE</scope>
    <source>
        <tissue evidence="3">Leaves</tissue>
    </source>
</reference>
<accession>A0A6A1WIB1</accession>
<keyword evidence="2" id="KW-1133">Transmembrane helix</keyword>
<feature type="transmembrane region" description="Helical" evidence="2">
    <location>
        <begin position="508"/>
        <end position="529"/>
    </location>
</feature>
<gene>
    <name evidence="4" type="ORF">CJ030_MR1G005385</name>
    <name evidence="3" type="ORF">CJ030_MR1G005392</name>
</gene>
<reference evidence="3 5" key="2">
    <citation type="journal article" date="2019" name="Plant Biotechnol. J.">
        <title>The red bayberry genome and genetic basis of sex determination.</title>
        <authorList>
            <person name="Jia H.M."/>
            <person name="Jia H.J."/>
            <person name="Cai Q.L."/>
            <person name="Wang Y."/>
            <person name="Zhao H.B."/>
            <person name="Yang W.F."/>
            <person name="Wang G.Y."/>
            <person name="Li Y.H."/>
            <person name="Zhan D.L."/>
            <person name="Shen Y.T."/>
            <person name="Niu Q.F."/>
            <person name="Chang L."/>
            <person name="Qiu J."/>
            <person name="Zhao L."/>
            <person name="Xie H.B."/>
            <person name="Fu W.Y."/>
            <person name="Jin J."/>
            <person name="Li X.W."/>
            <person name="Jiao Y."/>
            <person name="Zhou C.C."/>
            <person name="Tu T."/>
            <person name="Chai C.Y."/>
            <person name="Gao J.L."/>
            <person name="Fan L.J."/>
            <person name="van de Weg E."/>
            <person name="Wang J.Y."/>
            <person name="Gao Z.S."/>
        </authorList>
    </citation>
    <scope>NUCLEOTIDE SEQUENCE [LARGE SCALE GENOMIC DNA]</scope>
    <source>
        <tissue evidence="3">Leaves</tissue>
    </source>
</reference>
<evidence type="ECO:0000313" key="4">
    <source>
        <dbReference type="EMBL" id="KAB1225086.1"/>
    </source>
</evidence>
<sequence>MSGIADTDSVPIQRKDWIIDVSQVIREPAQWPECCIYRVPKKLRKVNQDAYTPKLISIGPLHHGSKELSDMENLKVRYFKLYCDRALKGEEDGASTAKAEEKEVQLQKRLARIVSENREKIHNCYAERPPLKDGEFVRMILVDATFIIELFLRAFGDAEDGSDYILSKNWLTQGIKQDLILLENQLPFFILEEIHKTFSKLHVIKEKTDFLTLAGSYLIPRSSYDEIKSGLKEVKHLTDLLRYLFILPLKRNVAGGGGDHPKIPNNTSNNPDKAGLNEESPSSILPNSASKKLDETGLNEASPSSNLPNSASKKPDEASRNADPSAFCNLPSASNLDGAGVEFRKVKGGLFDIEFKKSMCMEWIPCLTCSWLLACLPCLKRTYLKSMEPCLEVPRFSVNNSTETVFRNLMALEQCHYPIEHTYICAYIVLLDHLIDTEKDVDLLVRKKIILNHLGSNDAVAIMINRLCEEIGDVSPYYSDLSEKLIKHYENFWNHAMATLKSAYFANIWRGTATVVGLIVLGFTLWGFIRPYVSHERGGGKSKRANADSFT</sequence>
<dbReference type="Proteomes" id="UP000516437">
    <property type="component" value="Chromosome 1"/>
</dbReference>
<dbReference type="AlphaFoldDB" id="A0A6A1WIB1"/>
<evidence type="ECO:0000313" key="5">
    <source>
        <dbReference type="Proteomes" id="UP000516437"/>
    </source>
</evidence>
<reference evidence="3" key="3">
    <citation type="submission" date="2019-09" db="EMBL/GenBank/DDBJ databases">
        <authorList>
            <person name="Gao Z."/>
        </authorList>
    </citation>
    <scope>NUCLEOTIDE SEQUENCE</scope>
    <source>
        <tissue evidence="3">Leaves</tissue>
    </source>
</reference>
<dbReference type="OrthoDB" id="591587at2759"/>
<dbReference type="PANTHER" id="PTHR31170">
    <property type="entry name" value="BNAC04G53230D PROTEIN"/>
    <property type="match status" value="1"/>
</dbReference>